<dbReference type="EMBL" id="ML996690">
    <property type="protein sequence ID" value="KAF2403281.1"/>
    <property type="molecule type" value="Genomic_DNA"/>
</dbReference>
<organism evidence="2 3">
    <name type="scientific">Trichodelitschia bisporula</name>
    <dbReference type="NCBI Taxonomy" id="703511"/>
    <lineage>
        <taxon>Eukaryota</taxon>
        <taxon>Fungi</taxon>
        <taxon>Dikarya</taxon>
        <taxon>Ascomycota</taxon>
        <taxon>Pezizomycotina</taxon>
        <taxon>Dothideomycetes</taxon>
        <taxon>Dothideomycetes incertae sedis</taxon>
        <taxon>Phaeotrichales</taxon>
        <taxon>Phaeotrichaceae</taxon>
        <taxon>Trichodelitschia</taxon>
    </lineage>
</organism>
<feature type="region of interest" description="Disordered" evidence="1">
    <location>
        <begin position="388"/>
        <end position="408"/>
    </location>
</feature>
<proteinExistence type="predicted"/>
<dbReference type="AlphaFoldDB" id="A0A6G1I525"/>
<evidence type="ECO:0000313" key="2">
    <source>
        <dbReference type="EMBL" id="KAF2403281.1"/>
    </source>
</evidence>
<gene>
    <name evidence="2" type="ORF">EJ06DRAFT_520178</name>
</gene>
<sequence length="419" mass="45901">MTHYYDSSPSSSESDSGSPENSGTCLWAMTKSREFEKMTSCEQSLRTLLAGSGLRPFVSPGRFGESTTGSTGGAATGSSPPCVPGASISDDRHMSSDTLGCYLFHNGSPYFITNQHVITGIQAGPHSLEKDVPIMSPSNEDFEADWNLALRNLPDADVRFRQRYEMYLDDDNVSRSQRENLKRMALKAEKVCADLQDMEKNGLRKFGTVHRAWKGVVMRDGVERMVDSRRRARAELPLDLDDYGPIASPRDGDKVIMRGRKSKLTEGVIGGQVMVNTEDPNYPSGKTTTTELYVLSQKRPGQSSHDTSFSCAANSGAVVLRGEANEVVGQVWGPGAFKEDLKGRQLHGTVSLIMDGLDLSPSSVPESGHSVEAFPLIHIDPAGTPVPDMREPFRELSERPPPPSINWAEFEGYDFDDSL</sequence>
<feature type="compositionally biased region" description="Basic and acidic residues" evidence="1">
    <location>
        <begin position="388"/>
        <end position="398"/>
    </location>
</feature>
<accession>A0A6G1I525</accession>
<protein>
    <submittedName>
        <fullName evidence="2">Uncharacterized protein</fullName>
    </submittedName>
</protein>
<evidence type="ECO:0000313" key="3">
    <source>
        <dbReference type="Proteomes" id="UP000799640"/>
    </source>
</evidence>
<feature type="region of interest" description="Disordered" evidence="1">
    <location>
        <begin position="1"/>
        <end position="23"/>
    </location>
</feature>
<evidence type="ECO:0000256" key="1">
    <source>
        <dbReference type="SAM" id="MobiDB-lite"/>
    </source>
</evidence>
<name>A0A6G1I525_9PEZI</name>
<keyword evidence="3" id="KW-1185">Reference proteome</keyword>
<reference evidence="2" key="1">
    <citation type="journal article" date="2020" name="Stud. Mycol.">
        <title>101 Dothideomycetes genomes: a test case for predicting lifestyles and emergence of pathogens.</title>
        <authorList>
            <person name="Haridas S."/>
            <person name="Albert R."/>
            <person name="Binder M."/>
            <person name="Bloem J."/>
            <person name="Labutti K."/>
            <person name="Salamov A."/>
            <person name="Andreopoulos B."/>
            <person name="Baker S."/>
            <person name="Barry K."/>
            <person name="Bills G."/>
            <person name="Bluhm B."/>
            <person name="Cannon C."/>
            <person name="Castanera R."/>
            <person name="Culley D."/>
            <person name="Daum C."/>
            <person name="Ezra D."/>
            <person name="Gonzalez J."/>
            <person name="Henrissat B."/>
            <person name="Kuo A."/>
            <person name="Liang C."/>
            <person name="Lipzen A."/>
            <person name="Lutzoni F."/>
            <person name="Magnuson J."/>
            <person name="Mondo S."/>
            <person name="Nolan M."/>
            <person name="Ohm R."/>
            <person name="Pangilinan J."/>
            <person name="Park H.-J."/>
            <person name="Ramirez L."/>
            <person name="Alfaro M."/>
            <person name="Sun H."/>
            <person name="Tritt A."/>
            <person name="Yoshinaga Y."/>
            <person name="Zwiers L.-H."/>
            <person name="Turgeon B."/>
            <person name="Goodwin S."/>
            <person name="Spatafora J."/>
            <person name="Crous P."/>
            <person name="Grigoriev I."/>
        </authorList>
    </citation>
    <scope>NUCLEOTIDE SEQUENCE</scope>
    <source>
        <strain evidence="2">CBS 262.69</strain>
    </source>
</reference>
<feature type="region of interest" description="Disordered" evidence="1">
    <location>
        <begin position="59"/>
        <end position="87"/>
    </location>
</feature>
<dbReference type="Proteomes" id="UP000799640">
    <property type="component" value="Unassembled WGS sequence"/>
</dbReference>